<protein>
    <submittedName>
        <fullName evidence="1">ParD-like family protein</fullName>
    </submittedName>
</protein>
<name>A0ABT5HH14_9CAUL</name>
<reference evidence="1 2" key="1">
    <citation type="submission" date="2023-01" db="EMBL/GenBank/DDBJ databases">
        <title>Novel species of the genus Asticcacaulis isolated from rivers.</title>
        <authorList>
            <person name="Lu H."/>
        </authorList>
    </citation>
    <scope>NUCLEOTIDE SEQUENCE [LARGE SCALE GENOMIC DNA]</scope>
    <source>
        <strain evidence="1 2">LKC15W</strain>
    </source>
</reference>
<gene>
    <name evidence="1" type="ORF">PQU98_05295</name>
</gene>
<evidence type="ECO:0000313" key="1">
    <source>
        <dbReference type="EMBL" id="MDC7675532.1"/>
    </source>
</evidence>
<organism evidence="1 2">
    <name type="scientific">Asticcacaulis machinosus</name>
    <dbReference type="NCBI Taxonomy" id="2984211"/>
    <lineage>
        <taxon>Bacteria</taxon>
        <taxon>Pseudomonadati</taxon>
        <taxon>Pseudomonadota</taxon>
        <taxon>Alphaproteobacteria</taxon>
        <taxon>Caulobacterales</taxon>
        <taxon>Caulobacteraceae</taxon>
        <taxon>Asticcacaulis</taxon>
    </lineage>
</organism>
<keyword evidence="2" id="KW-1185">Reference proteome</keyword>
<proteinExistence type="predicted"/>
<dbReference type="Pfam" id="PF11903">
    <property type="entry name" value="ParD_like"/>
    <property type="match status" value="1"/>
</dbReference>
<dbReference type="EMBL" id="JAQQKV010000001">
    <property type="protein sequence ID" value="MDC7675532.1"/>
    <property type="molecule type" value="Genomic_DNA"/>
</dbReference>
<dbReference type="InterPro" id="IPR021831">
    <property type="entry name" value="ParD-like"/>
</dbReference>
<evidence type="ECO:0000313" key="2">
    <source>
        <dbReference type="Proteomes" id="UP001218579"/>
    </source>
</evidence>
<comment type="caution">
    <text evidence="1">The sequence shown here is derived from an EMBL/GenBank/DDBJ whole genome shotgun (WGS) entry which is preliminary data.</text>
</comment>
<sequence>MGIVNIDDELHEEVRKAGRIMCRSINAQAEFWMKIGMIAESNPSLSFNQIMRQQFAEAGLDAKNYMGTL</sequence>
<dbReference type="RefSeq" id="WP_272743849.1">
    <property type="nucleotide sequence ID" value="NZ_JAQQKV010000001.1"/>
</dbReference>
<accession>A0ABT5HH14</accession>
<dbReference type="Proteomes" id="UP001218579">
    <property type="component" value="Unassembled WGS sequence"/>
</dbReference>